<dbReference type="Proteomes" id="UP001319200">
    <property type="component" value="Unassembled WGS sequence"/>
</dbReference>
<evidence type="ECO:0000259" key="1">
    <source>
        <dbReference type="Pfam" id="PF01872"/>
    </source>
</evidence>
<evidence type="ECO:0000313" key="3">
    <source>
        <dbReference type="Proteomes" id="UP001319200"/>
    </source>
</evidence>
<protein>
    <submittedName>
        <fullName evidence="2">Dihydrofolate reductase family protein</fullName>
    </submittedName>
</protein>
<dbReference type="PANTHER" id="PTHR38011">
    <property type="entry name" value="DIHYDROFOLATE REDUCTASE FAMILY PROTEIN (AFU_ORTHOLOGUE AFUA_8G06820)"/>
    <property type="match status" value="1"/>
</dbReference>
<reference evidence="2 3" key="1">
    <citation type="submission" date="2021-05" db="EMBL/GenBank/DDBJ databases">
        <title>A Polyphasic approach of four new species of the genus Ohtaekwangia: Ohtaekwangia histidinii sp. nov., Ohtaekwangia cretensis sp. nov., Ohtaekwangia indiensis sp. nov., Ohtaekwangia reichenbachii sp. nov. from diverse environment.</title>
        <authorList>
            <person name="Octaviana S."/>
        </authorList>
    </citation>
    <scope>NUCLEOTIDE SEQUENCE [LARGE SCALE GENOMIC DNA]</scope>
    <source>
        <strain evidence="2 3">PWU4</strain>
    </source>
</reference>
<dbReference type="Pfam" id="PF01872">
    <property type="entry name" value="RibD_C"/>
    <property type="match status" value="1"/>
</dbReference>
<evidence type="ECO:0000313" key="2">
    <source>
        <dbReference type="EMBL" id="MBT1697079.1"/>
    </source>
</evidence>
<dbReference type="EMBL" id="JAHESF010000007">
    <property type="protein sequence ID" value="MBT1697079.1"/>
    <property type="molecule type" value="Genomic_DNA"/>
</dbReference>
<dbReference type="InterPro" id="IPR002734">
    <property type="entry name" value="RibDG_C"/>
</dbReference>
<gene>
    <name evidence="2" type="ORF">KK083_09350</name>
</gene>
<dbReference type="SUPFAM" id="SSF53597">
    <property type="entry name" value="Dihydrofolate reductase-like"/>
    <property type="match status" value="1"/>
</dbReference>
<dbReference type="RefSeq" id="WP_254162790.1">
    <property type="nucleotide sequence ID" value="NZ_JAHESF010000007.1"/>
</dbReference>
<dbReference type="Gene3D" id="3.40.430.10">
    <property type="entry name" value="Dihydrofolate Reductase, subunit A"/>
    <property type="match status" value="1"/>
</dbReference>
<dbReference type="InterPro" id="IPR050765">
    <property type="entry name" value="Riboflavin_Biosynth_HTPR"/>
</dbReference>
<dbReference type="PANTHER" id="PTHR38011:SF11">
    <property type="entry name" value="2,5-DIAMINO-6-RIBOSYLAMINO-4(3H)-PYRIMIDINONE 5'-PHOSPHATE REDUCTASE"/>
    <property type="match status" value="1"/>
</dbReference>
<feature type="domain" description="Bacterial bifunctional deaminase-reductase C-terminal" evidence="1">
    <location>
        <begin position="3"/>
        <end position="175"/>
    </location>
</feature>
<accession>A0AAP2DN41</accession>
<dbReference type="GO" id="GO:0009231">
    <property type="term" value="P:riboflavin biosynthetic process"/>
    <property type="evidence" value="ECO:0007669"/>
    <property type="project" value="InterPro"/>
</dbReference>
<dbReference type="AlphaFoldDB" id="A0AAP2DN41"/>
<proteinExistence type="predicted"/>
<keyword evidence="3" id="KW-1185">Reference proteome</keyword>
<sequence length="185" mass="20377">MRKLKLQMQLSIDGFVAGPEGQMDWMVTNWDDELKAYVKQITEPVDCIILGRKLAQGFIPFWAANPEAEGADIFNNTRKVVFTHTLDRSEWKNTTLARGNVVDEVAALKAQQGGDIIAYGGATFVSSLIERQLIDELHLFINPAAIGKGMPIFNAGSRSLFKLAGSQAFSCGIVVLRYEPARSNS</sequence>
<name>A0AAP2DN41_9BACT</name>
<organism evidence="2 3">
    <name type="scientific">Chryseosolibacter histidini</name>
    <dbReference type="NCBI Taxonomy" id="2782349"/>
    <lineage>
        <taxon>Bacteria</taxon>
        <taxon>Pseudomonadati</taxon>
        <taxon>Bacteroidota</taxon>
        <taxon>Cytophagia</taxon>
        <taxon>Cytophagales</taxon>
        <taxon>Chryseotaleaceae</taxon>
        <taxon>Chryseosolibacter</taxon>
    </lineage>
</organism>
<dbReference type="InterPro" id="IPR024072">
    <property type="entry name" value="DHFR-like_dom_sf"/>
</dbReference>
<dbReference type="GO" id="GO:0008703">
    <property type="term" value="F:5-amino-6-(5-phosphoribosylamino)uracil reductase activity"/>
    <property type="evidence" value="ECO:0007669"/>
    <property type="project" value="InterPro"/>
</dbReference>
<comment type="caution">
    <text evidence="2">The sequence shown here is derived from an EMBL/GenBank/DDBJ whole genome shotgun (WGS) entry which is preliminary data.</text>
</comment>